<keyword evidence="5 6" id="KW-0411">Iron-sulfur</keyword>
<dbReference type="PANTHER" id="PTHR36923:SF3">
    <property type="entry name" value="FERREDOXIN"/>
    <property type="match status" value="1"/>
</dbReference>
<accession>A0A0G1CG10</accession>
<dbReference type="InterPro" id="IPR051269">
    <property type="entry name" value="Fe-S_cluster_ET"/>
</dbReference>
<evidence type="ECO:0000256" key="6">
    <source>
        <dbReference type="RuleBase" id="RU368020"/>
    </source>
</evidence>
<dbReference type="Pfam" id="PF13370">
    <property type="entry name" value="Fer4_13"/>
    <property type="match status" value="1"/>
</dbReference>
<gene>
    <name evidence="8" type="ORF">UV20_C0001G0141</name>
</gene>
<evidence type="ECO:0000256" key="5">
    <source>
        <dbReference type="ARBA" id="ARBA00023014"/>
    </source>
</evidence>
<comment type="function">
    <text evidence="6">Ferredoxins are iron-sulfur proteins that transfer electrons in a wide variety of metabolic reactions.</text>
</comment>
<keyword evidence="1 6" id="KW-0813">Transport</keyword>
<evidence type="ECO:0000313" key="8">
    <source>
        <dbReference type="EMBL" id="KKS57501.1"/>
    </source>
</evidence>
<dbReference type="PROSITE" id="PS00198">
    <property type="entry name" value="4FE4S_FER_1"/>
    <property type="match status" value="1"/>
</dbReference>
<evidence type="ECO:0000313" key="9">
    <source>
        <dbReference type="Proteomes" id="UP000034837"/>
    </source>
</evidence>
<dbReference type="InterPro" id="IPR017896">
    <property type="entry name" value="4Fe4S_Fe-S-bd"/>
</dbReference>
<organism evidence="8 9">
    <name type="scientific">Candidatus Magasanikbacteria bacterium GW2011_GWA2_42_32</name>
    <dbReference type="NCBI Taxonomy" id="1619039"/>
    <lineage>
        <taxon>Bacteria</taxon>
        <taxon>Candidatus Magasanikiibacteriota</taxon>
    </lineage>
</organism>
<dbReference type="InterPro" id="IPR001080">
    <property type="entry name" value="3Fe4S_ferredoxin"/>
</dbReference>
<protein>
    <recommendedName>
        <fullName evidence="6">Ferredoxin</fullName>
    </recommendedName>
</protein>
<dbReference type="GO" id="GO:0005506">
    <property type="term" value="F:iron ion binding"/>
    <property type="evidence" value="ECO:0007669"/>
    <property type="project" value="UniProtKB-UniRule"/>
</dbReference>
<dbReference type="PRINTS" id="PR00352">
    <property type="entry name" value="3FE4SFRDOXIN"/>
</dbReference>
<dbReference type="PANTHER" id="PTHR36923">
    <property type="entry name" value="FERREDOXIN"/>
    <property type="match status" value="1"/>
</dbReference>
<evidence type="ECO:0000256" key="3">
    <source>
        <dbReference type="ARBA" id="ARBA00022982"/>
    </source>
</evidence>
<keyword evidence="4 6" id="KW-0408">Iron</keyword>
<keyword evidence="2 6" id="KW-0479">Metal-binding</keyword>
<dbReference type="Gene3D" id="3.30.70.20">
    <property type="match status" value="1"/>
</dbReference>
<feature type="domain" description="4Fe-4S ferredoxin-type" evidence="7">
    <location>
        <begin position="1"/>
        <end position="29"/>
    </location>
</feature>
<dbReference type="Proteomes" id="UP000034837">
    <property type="component" value="Unassembled WGS sequence"/>
</dbReference>
<evidence type="ECO:0000256" key="4">
    <source>
        <dbReference type="ARBA" id="ARBA00023004"/>
    </source>
</evidence>
<evidence type="ECO:0000256" key="1">
    <source>
        <dbReference type="ARBA" id="ARBA00022448"/>
    </source>
</evidence>
<evidence type="ECO:0000256" key="2">
    <source>
        <dbReference type="ARBA" id="ARBA00022723"/>
    </source>
</evidence>
<evidence type="ECO:0000259" key="7">
    <source>
        <dbReference type="PROSITE" id="PS51379"/>
    </source>
</evidence>
<proteinExistence type="predicted"/>
<name>A0A0G1CG10_9BACT</name>
<dbReference type="SUPFAM" id="SSF54862">
    <property type="entry name" value="4Fe-4S ferredoxins"/>
    <property type="match status" value="1"/>
</dbReference>
<dbReference type="GO" id="GO:0051536">
    <property type="term" value="F:iron-sulfur cluster binding"/>
    <property type="evidence" value="ECO:0007669"/>
    <property type="project" value="UniProtKB-KW"/>
</dbReference>
<comment type="caution">
    <text evidence="8">The sequence shown here is derived from an EMBL/GenBank/DDBJ whole genome shotgun (WGS) entry which is preliminary data.</text>
</comment>
<dbReference type="EMBL" id="LCDO01000001">
    <property type="protein sequence ID" value="KKS57501.1"/>
    <property type="molecule type" value="Genomic_DNA"/>
</dbReference>
<dbReference type="PROSITE" id="PS51379">
    <property type="entry name" value="4FE4S_FER_2"/>
    <property type="match status" value="1"/>
</dbReference>
<dbReference type="InterPro" id="IPR017900">
    <property type="entry name" value="4Fe4S_Fe_S_CS"/>
</dbReference>
<dbReference type="GO" id="GO:0009055">
    <property type="term" value="F:electron transfer activity"/>
    <property type="evidence" value="ECO:0007669"/>
    <property type="project" value="UniProtKB-UniRule"/>
</dbReference>
<reference evidence="8 9" key="1">
    <citation type="journal article" date="2015" name="Nature">
        <title>rRNA introns, odd ribosomes, and small enigmatic genomes across a large radiation of phyla.</title>
        <authorList>
            <person name="Brown C.T."/>
            <person name="Hug L.A."/>
            <person name="Thomas B.C."/>
            <person name="Sharon I."/>
            <person name="Castelle C.J."/>
            <person name="Singh A."/>
            <person name="Wilkins M.J."/>
            <person name="Williams K.H."/>
            <person name="Banfield J.F."/>
        </authorList>
    </citation>
    <scope>NUCLEOTIDE SEQUENCE [LARGE SCALE GENOMIC DNA]</scope>
</reference>
<sequence>MKPVVDKDKCIGCGVCIALCPTSFKWDESGVKAESVNASGDTEEMIKGATEACPVQAISLGE</sequence>
<dbReference type="AlphaFoldDB" id="A0A0G1CG10"/>
<keyword evidence="3 6" id="KW-0249">Electron transport</keyword>